<name>A0A0E9TMB9_ANGAN</name>
<reference evidence="1" key="1">
    <citation type="submission" date="2014-11" db="EMBL/GenBank/DDBJ databases">
        <authorList>
            <person name="Amaro Gonzalez C."/>
        </authorList>
    </citation>
    <scope>NUCLEOTIDE SEQUENCE</scope>
</reference>
<evidence type="ECO:0000313" key="1">
    <source>
        <dbReference type="EMBL" id="JAH53878.1"/>
    </source>
</evidence>
<protein>
    <submittedName>
        <fullName evidence="1">Uncharacterized protein</fullName>
    </submittedName>
</protein>
<sequence>MKHLLPQFLCLRRQLALHGKLINPQCLLVDSCCYCMT</sequence>
<organism evidence="1">
    <name type="scientific">Anguilla anguilla</name>
    <name type="common">European freshwater eel</name>
    <name type="synonym">Muraena anguilla</name>
    <dbReference type="NCBI Taxonomy" id="7936"/>
    <lineage>
        <taxon>Eukaryota</taxon>
        <taxon>Metazoa</taxon>
        <taxon>Chordata</taxon>
        <taxon>Craniata</taxon>
        <taxon>Vertebrata</taxon>
        <taxon>Euteleostomi</taxon>
        <taxon>Actinopterygii</taxon>
        <taxon>Neopterygii</taxon>
        <taxon>Teleostei</taxon>
        <taxon>Anguilliformes</taxon>
        <taxon>Anguillidae</taxon>
        <taxon>Anguilla</taxon>
    </lineage>
</organism>
<proteinExistence type="predicted"/>
<dbReference type="AlphaFoldDB" id="A0A0E9TMB9"/>
<dbReference type="EMBL" id="GBXM01054699">
    <property type="protein sequence ID" value="JAH53878.1"/>
    <property type="molecule type" value="Transcribed_RNA"/>
</dbReference>
<accession>A0A0E9TMB9</accession>
<reference evidence="1" key="2">
    <citation type="journal article" date="2015" name="Fish Shellfish Immunol.">
        <title>Early steps in the European eel (Anguilla anguilla)-Vibrio vulnificus interaction in the gills: Role of the RtxA13 toxin.</title>
        <authorList>
            <person name="Callol A."/>
            <person name="Pajuelo D."/>
            <person name="Ebbesson L."/>
            <person name="Teles M."/>
            <person name="MacKenzie S."/>
            <person name="Amaro C."/>
        </authorList>
    </citation>
    <scope>NUCLEOTIDE SEQUENCE</scope>
</reference>